<dbReference type="STRING" id="197461.A3843_11605"/>
<evidence type="ECO:0000256" key="1">
    <source>
        <dbReference type="SAM" id="MobiDB-lite"/>
    </source>
</evidence>
<name>A0A1U7JG93_9HYPH</name>
<comment type="caution">
    <text evidence="2">The sequence shown here is derived from an EMBL/GenBank/DDBJ whole genome shotgun (WGS) entry which is preliminary data.</text>
</comment>
<protein>
    <submittedName>
        <fullName evidence="2">Uncharacterized protein</fullName>
    </submittedName>
</protein>
<dbReference type="RefSeq" id="WP_028481517.1">
    <property type="nucleotide sequence ID" value="NZ_LVVZ01000018.1"/>
</dbReference>
<gene>
    <name evidence="2" type="ORF">A3843_11605</name>
</gene>
<accession>A0A1U7JG93</accession>
<evidence type="ECO:0000313" key="2">
    <source>
        <dbReference type="EMBL" id="OKL43763.1"/>
    </source>
</evidence>
<keyword evidence="3" id="KW-1185">Reference proteome</keyword>
<dbReference type="AlphaFoldDB" id="A0A1U7JG93"/>
<feature type="region of interest" description="Disordered" evidence="1">
    <location>
        <begin position="67"/>
        <end position="86"/>
    </location>
</feature>
<feature type="compositionally biased region" description="Polar residues" evidence="1">
    <location>
        <begin position="76"/>
        <end position="86"/>
    </location>
</feature>
<dbReference type="EMBL" id="LVVZ01000018">
    <property type="protein sequence ID" value="OKL43763.1"/>
    <property type="molecule type" value="Genomic_DNA"/>
</dbReference>
<dbReference type="Proteomes" id="UP000185783">
    <property type="component" value="Unassembled WGS sequence"/>
</dbReference>
<organism evidence="2 3">
    <name type="scientific">Pseudovibrio exalbescens</name>
    <dbReference type="NCBI Taxonomy" id="197461"/>
    <lineage>
        <taxon>Bacteria</taxon>
        <taxon>Pseudomonadati</taxon>
        <taxon>Pseudomonadota</taxon>
        <taxon>Alphaproteobacteria</taxon>
        <taxon>Hyphomicrobiales</taxon>
        <taxon>Stappiaceae</taxon>
        <taxon>Pseudovibrio</taxon>
    </lineage>
</organism>
<evidence type="ECO:0000313" key="3">
    <source>
        <dbReference type="Proteomes" id="UP000185783"/>
    </source>
</evidence>
<proteinExistence type="predicted"/>
<reference evidence="2 3" key="1">
    <citation type="submission" date="2016-03" db="EMBL/GenBank/DDBJ databases">
        <title>Genome sequence of Nesiotobacter sp. nov., a moderately halophilic alphaproteobacterium isolated from the Yellow Sea, China.</title>
        <authorList>
            <person name="Zhang G."/>
            <person name="Zhang R."/>
        </authorList>
    </citation>
    <scope>NUCLEOTIDE SEQUENCE [LARGE SCALE GENOMIC DNA]</scope>
    <source>
        <strain evidence="2 3">WB1-6</strain>
    </source>
</reference>
<sequence length="137" mass="14261">MNSIGRLCQLRILVAFVFAIGFAAPQVSVALEYAAGAERISVLANKTIGGASKHQFLKRSRCHSKSAKAKGLLSEQAKSGDSGSNSTGFEAFSGKGLTALTYGLGSPAPVFLSFAKPFAVFGSAVARAPPRFYSCPI</sequence>